<dbReference type="EMBL" id="PDUD01000071">
    <property type="protein sequence ID" value="PHN00868.1"/>
    <property type="molecule type" value="Genomic_DNA"/>
</dbReference>
<accession>A0A2D0MXK1</accession>
<dbReference type="AlphaFoldDB" id="A0A2D0MXK1"/>
<protein>
    <submittedName>
        <fullName evidence="1">Uncharacterized protein</fullName>
    </submittedName>
</protein>
<proteinExistence type="predicted"/>
<dbReference type="RefSeq" id="WP_099155717.1">
    <property type="nucleotide sequence ID" value="NZ_PDUD01000071.1"/>
</dbReference>
<gene>
    <name evidence="1" type="ORF">CRP01_39970</name>
</gene>
<reference evidence="1 2" key="1">
    <citation type="submission" date="2017-10" db="EMBL/GenBank/DDBJ databases">
        <title>The draft genome sequence of Lewinella nigricans NBRC 102662.</title>
        <authorList>
            <person name="Wang K."/>
        </authorList>
    </citation>
    <scope>NUCLEOTIDE SEQUENCE [LARGE SCALE GENOMIC DNA]</scope>
    <source>
        <strain evidence="1 2">NBRC 102662</strain>
    </source>
</reference>
<keyword evidence="2" id="KW-1185">Reference proteome</keyword>
<dbReference type="Proteomes" id="UP000223913">
    <property type="component" value="Unassembled WGS sequence"/>
</dbReference>
<evidence type="ECO:0000313" key="1">
    <source>
        <dbReference type="EMBL" id="PHN00868.1"/>
    </source>
</evidence>
<evidence type="ECO:0000313" key="2">
    <source>
        <dbReference type="Proteomes" id="UP000223913"/>
    </source>
</evidence>
<organism evidence="1 2">
    <name type="scientific">Flavilitoribacter nigricans (strain ATCC 23147 / DSM 23189 / NBRC 102662 / NCIMB 1420 / SS-2)</name>
    <name type="common">Lewinella nigricans</name>
    <dbReference type="NCBI Taxonomy" id="1122177"/>
    <lineage>
        <taxon>Bacteria</taxon>
        <taxon>Pseudomonadati</taxon>
        <taxon>Bacteroidota</taxon>
        <taxon>Saprospiria</taxon>
        <taxon>Saprospirales</taxon>
        <taxon>Lewinellaceae</taxon>
        <taxon>Flavilitoribacter</taxon>
    </lineage>
</organism>
<comment type="caution">
    <text evidence="1">The sequence shown here is derived from an EMBL/GenBank/DDBJ whole genome shotgun (WGS) entry which is preliminary data.</text>
</comment>
<sequence length="130" mass="15019">MTYCRKKHFSHIHFIILALCLGSLCLTSCSRKLVNIEASNRCKCIKRVSNEIDRKARQAEAAGRRSSWSNPSYVQGVLKAGSEDCAALRRKSEHRGFVARMTREERTEYDQEVLEIMERKCPKRLSKVQE</sequence>
<name>A0A2D0MXK1_FLAN2</name>